<feature type="binding site" evidence="11">
    <location>
        <position position="400"/>
    </location>
    <ligand>
        <name>Zn(2+)</name>
        <dbReference type="ChEBI" id="CHEBI:29105"/>
    </ligand>
</feature>
<keyword evidence="7 11" id="KW-0460">Magnesium</keyword>
<reference evidence="13 14" key="1">
    <citation type="journal article" date="2009" name="Stand. Genomic Sci.">
        <title>Complete genome sequence of Actinosynnema mirum type strain (101).</title>
        <authorList>
            <person name="Land M."/>
            <person name="Lapidus A."/>
            <person name="Mayilraj S."/>
            <person name="Chen F."/>
            <person name="Copeland A."/>
            <person name="Del Rio T.G."/>
            <person name="Nolan M."/>
            <person name="Lucas S."/>
            <person name="Tice H."/>
            <person name="Cheng J.F."/>
            <person name="Chertkov O."/>
            <person name="Bruce D."/>
            <person name="Goodwin L."/>
            <person name="Pitluck S."/>
            <person name="Rohde M."/>
            <person name="Goker M."/>
            <person name="Pati A."/>
            <person name="Ivanova N."/>
            <person name="Mavromatis K."/>
            <person name="Chen A."/>
            <person name="Palaniappan K."/>
            <person name="Hauser L."/>
            <person name="Chang Y.J."/>
            <person name="Jeffries C.C."/>
            <person name="Brettin T."/>
            <person name="Detter J.C."/>
            <person name="Han C."/>
            <person name="Chain P."/>
            <person name="Tindall B.J."/>
            <person name="Bristow J."/>
            <person name="Eisen J.A."/>
            <person name="Markowitz V."/>
            <person name="Hugenholtz P."/>
            <person name="Kyrpides N.C."/>
            <person name="Klenk H.P."/>
        </authorList>
    </citation>
    <scope>NUCLEOTIDE SEQUENCE [LARGE SCALE GENOMIC DNA]</scope>
    <source>
        <strain evidence="14">ATCC 29888 / DSM 43827 / JCM 3225 / NBRC 14064 / NCIMB 13271 / NRRL B-12336 / IMRU 3971 / 101</strain>
    </source>
</reference>
<evidence type="ECO:0000313" key="14">
    <source>
        <dbReference type="Proteomes" id="UP000002213"/>
    </source>
</evidence>
<keyword evidence="3 11" id="KW-0235">DNA replication</keyword>
<dbReference type="Gene3D" id="1.10.287.610">
    <property type="entry name" value="Helix hairpin bin"/>
    <property type="match status" value="1"/>
</dbReference>
<dbReference type="PIRSF" id="PIRSF001604">
    <property type="entry name" value="LigA"/>
    <property type="match status" value="1"/>
</dbReference>
<gene>
    <name evidence="11" type="primary">ligA</name>
    <name evidence="13" type="ordered locus">Amir_2964</name>
</gene>
<dbReference type="InterPro" id="IPR012340">
    <property type="entry name" value="NA-bd_OB-fold"/>
</dbReference>
<name>C6WRP3_ACTMD</name>
<evidence type="ECO:0000256" key="1">
    <source>
        <dbReference type="ARBA" id="ARBA00004067"/>
    </source>
</evidence>
<dbReference type="eggNOG" id="COG0272">
    <property type="taxonomic scope" value="Bacteria"/>
</dbReference>
<dbReference type="InterPro" id="IPR010994">
    <property type="entry name" value="RuvA_2-like"/>
</dbReference>
<evidence type="ECO:0000256" key="5">
    <source>
        <dbReference type="ARBA" id="ARBA00022763"/>
    </source>
</evidence>
<comment type="function">
    <text evidence="1 11">DNA ligase that catalyzes the formation of phosphodiester linkages between 5'-phosphoryl and 3'-hydroxyl groups in double-stranded DNA using NAD as a coenzyme and as the energy source for the reaction. It is essential for DNA replication and repair of damaged DNA.</text>
</comment>
<comment type="caution">
    <text evidence="11">Lacks conserved residue(s) required for the propagation of feature annotation.</text>
</comment>
<dbReference type="HOGENOM" id="CLU_007764_2_0_11"/>
<keyword evidence="9 11" id="KW-0234">DNA repair</keyword>
<dbReference type="PROSITE" id="PS01055">
    <property type="entry name" value="DNA_LIGASE_N1"/>
    <property type="match status" value="1"/>
</dbReference>
<dbReference type="InterPro" id="IPR036420">
    <property type="entry name" value="BRCT_dom_sf"/>
</dbReference>
<dbReference type="SUPFAM" id="SSF47781">
    <property type="entry name" value="RuvA domain 2-like"/>
    <property type="match status" value="1"/>
</dbReference>
<dbReference type="InterPro" id="IPR018239">
    <property type="entry name" value="DNA_ligase_AS"/>
</dbReference>
<comment type="similarity">
    <text evidence="11">Belongs to the NAD-dependent DNA ligase family. LigA subfamily.</text>
</comment>
<evidence type="ECO:0000256" key="7">
    <source>
        <dbReference type="ARBA" id="ARBA00022842"/>
    </source>
</evidence>
<feature type="active site" description="N6-AMP-lysine intermediate" evidence="11">
    <location>
        <position position="113"/>
    </location>
</feature>
<dbReference type="GO" id="GO:0006260">
    <property type="term" value="P:DNA replication"/>
    <property type="evidence" value="ECO:0007669"/>
    <property type="project" value="UniProtKB-KW"/>
</dbReference>
<dbReference type="InterPro" id="IPR013839">
    <property type="entry name" value="DNAligase_adenylation"/>
</dbReference>
<dbReference type="GO" id="GO:0003911">
    <property type="term" value="F:DNA ligase (NAD+) activity"/>
    <property type="evidence" value="ECO:0007669"/>
    <property type="project" value="UniProtKB-UniRule"/>
</dbReference>
<feature type="binding site" evidence="11">
    <location>
        <position position="403"/>
    </location>
    <ligand>
        <name>Zn(2+)</name>
        <dbReference type="ChEBI" id="CHEBI:29105"/>
    </ligand>
</feature>
<evidence type="ECO:0000256" key="6">
    <source>
        <dbReference type="ARBA" id="ARBA00022833"/>
    </source>
</evidence>
<evidence type="ECO:0000256" key="9">
    <source>
        <dbReference type="ARBA" id="ARBA00023204"/>
    </source>
</evidence>
<evidence type="ECO:0000256" key="3">
    <source>
        <dbReference type="ARBA" id="ARBA00022705"/>
    </source>
</evidence>
<dbReference type="Pfam" id="PF03120">
    <property type="entry name" value="OB_DNA_ligase"/>
    <property type="match status" value="1"/>
</dbReference>
<feature type="binding site" evidence="11">
    <location>
        <begin position="38"/>
        <end position="42"/>
    </location>
    <ligand>
        <name>NAD(+)</name>
        <dbReference type="ChEBI" id="CHEBI:57540"/>
    </ligand>
</feature>
<evidence type="ECO:0000256" key="8">
    <source>
        <dbReference type="ARBA" id="ARBA00023027"/>
    </source>
</evidence>
<dbReference type="Pfam" id="PF01653">
    <property type="entry name" value="DNA_ligase_aden"/>
    <property type="match status" value="1"/>
</dbReference>
<dbReference type="InterPro" id="IPR001357">
    <property type="entry name" value="BRCT_dom"/>
</dbReference>
<dbReference type="InterPro" id="IPR003583">
    <property type="entry name" value="Hlx-hairpin-Hlx_DNA-bd_motif"/>
</dbReference>
<proteinExistence type="inferred from homology"/>
<dbReference type="EMBL" id="CP001630">
    <property type="protein sequence ID" value="ACU36885.1"/>
    <property type="molecule type" value="Genomic_DNA"/>
</dbReference>
<dbReference type="Gene3D" id="6.20.10.30">
    <property type="match status" value="1"/>
</dbReference>
<feature type="binding site" evidence="11">
    <location>
        <position position="305"/>
    </location>
    <ligand>
        <name>NAD(+)</name>
        <dbReference type="ChEBI" id="CHEBI:57540"/>
    </ligand>
</feature>
<organism evidence="13 14">
    <name type="scientific">Actinosynnema mirum (strain ATCC 29888 / DSM 43827 / JCM 3225 / NBRC 14064 / NCIMB 13271 / NRRL B-12336 / IMRU 3971 / 101)</name>
    <dbReference type="NCBI Taxonomy" id="446462"/>
    <lineage>
        <taxon>Bacteria</taxon>
        <taxon>Bacillati</taxon>
        <taxon>Actinomycetota</taxon>
        <taxon>Actinomycetes</taxon>
        <taxon>Pseudonocardiales</taxon>
        <taxon>Pseudonocardiaceae</taxon>
        <taxon>Actinosynnema</taxon>
    </lineage>
</organism>
<dbReference type="InterPro" id="IPR001679">
    <property type="entry name" value="DNA_ligase"/>
</dbReference>
<dbReference type="PROSITE" id="PS50172">
    <property type="entry name" value="BRCT"/>
    <property type="match status" value="1"/>
</dbReference>
<dbReference type="STRING" id="446462.Amir_2964"/>
<dbReference type="CDD" id="cd17748">
    <property type="entry name" value="BRCT_DNA_ligase_like"/>
    <property type="match status" value="1"/>
</dbReference>
<dbReference type="GO" id="GO:0006281">
    <property type="term" value="P:DNA repair"/>
    <property type="evidence" value="ECO:0007669"/>
    <property type="project" value="UniProtKB-KW"/>
</dbReference>
<comment type="cofactor">
    <cofactor evidence="11">
        <name>Mg(2+)</name>
        <dbReference type="ChEBI" id="CHEBI:18420"/>
    </cofactor>
    <cofactor evidence="11">
        <name>Mn(2+)</name>
        <dbReference type="ChEBI" id="CHEBI:29035"/>
    </cofactor>
</comment>
<dbReference type="SMART" id="SM00532">
    <property type="entry name" value="LIGANc"/>
    <property type="match status" value="1"/>
</dbReference>
<feature type="binding site" evidence="11">
    <location>
        <begin position="86"/>
        <end position="87"/>
    </location>
    <ligand>
        <name>NAD(+)</name>
        <dbReference type="ChEBI" id="CHEBI:57540"/>
    </ligand>
</feature>
<feature type="binding site" evidence="11">
    <location>
        <position position="423"/>
    </location>
    <ligand>
        <name>Zn(2+)</name>
        <dbReference type="ChEBI" id="CHEBI:29105"/>
    </ligand>
</feature>
<keyword evidence="2 11" id="KW-0436">Ligase</keyword>
<dbReference type="HAMAP" id="MF_01588">
    <property type="entry name" value="DNA_ligase_A"/>
    <property type="match status" value="1"/>
</dbReference>
<feature type="domain" description="BRCT" evidence="12">
    <location>
        <begin position="585"/>
        <end position="665"/>
    </location>
</feature>
<evidence type="ECO:0000313" key="13">
    <source>
        <dbReference type="EMBL" id="ACU36885.1"/>
    </source>
</evidence>
<dbReference type="InterPro" id="IPR013840">
    <property type="entry name" value="DNAligase_N"/>
</dbReference>
<evidence type="ECO:0000256" key="2">
    <source>
        <dbReference type="ARBA" id="ARBA00022598"/>
    </source>
</evidence>
<dbReference type="NCBIfam" id="NF005932">
    <property type="entry name" value="PRK07956.1"/>
    <property type="match status" value="1"/>
</dbReference>
<dbReference type="Gene3D" id="1.10.150.20">
    <property type="entry name" value="5' to 3' exonuclease, C-terminal subdomain"/>
    <property type="match status" value="2"/>
</dbReference>
<dbReference type="Proteomes" id="UP000002213">
    <property type="component" value="Chromosome"/>
</dbReference>
<dbReference type="EC" id="6.5.1.2" evidence="11"/>
<dbReference type="NCBIfam" id="TIGR00575">
    <property type="entry name" value="dnlj"/>
    <property type="match status" value="1"/>
</dbReference>
<sequence length="674" mass="71406">MLLGSVPTVNAEERIRDLADRVVSLRDAYYRGSPLVADAEYDATEDELRSLIAANPELTPDPNPLDQVGAPAVLHAPVRHARPMLSLEKATQPEQVAAFLDRFPGQPVVVMPKLDGLSLSLVYEGGALLRAVTRGDGTTGDDVTPLVRALADGVPTRVPAPGRVEVRGEAVMLRSTFTAYNEAHPDKPLINPRNAAAGTLRAKDPATVAGRRLRFLAFELDTDAEAGAGVGADLEEGLRALGFTPADMRHAADAEAAQRVITGIETGRADLDYDLDGAVLRLADRRAYAAAGTRSNSPRGALAFKFAAEEKTTLLVDVVWDVGKTGKVVPVAHLEPVFVGGTTVTRATLANQEVIKARGVMVGDTVLVRRAGDVIPFVAGVLDAAKRTGEEREIVPPSTCPSCDQPLTEQGNSRELFCTNVSCAAQTVRRLIHWASRAAADIDAIGPVWIERFAEAGLLEHPSDFYLLTKEQLLEFERVGETSATRMIESIAASRAVGLRRALIGFAVPMASEGTATRLCRAGFGSLEEVADAGEERLVEVEDIGPKVAASLTEHLARLRPELTRLRQRGVSLDVRDEDLPPVVASDAPLAGKTVVITGAISDPRSGEKVARPAFQRLCEKAGATTASSVSANTDMLITGAEVGAGKTAKAEKLGVAVVDQGEIWAQLIAAGVA</sequence>
<comment type="catalytic activity">
    <reaction evidence="10 11">
        <text>NAD(+) + (deoxyribonucleotide)n-3'-hydroxyl + 5'-phospho-(deoxyribonucleotide)m = (deoxyribonucleotide)n+m + AMP + beta-nicotinamide D-nucleotide.</text>
        <dbReference type="EC" id="6.5.1.2"/>
    </reaction>
</comment>
<accession>C6WRP3</accession>
<dbReference type="Gene3D" id="3.40.50.10190">
    <property type="entry name" value="BRCT domain"/>
    <property type="match status" value="1"/>
</dbReference>
<dbReference type="SUPFAM" id="SSF50249">
    <property type="entry name" value="Nucleic acid-binding proteins"/>
    <property type="match status" value="1"/>
</dbReference>
<evidence type="ECO:0000256" key="11">
    <source>
        <dbReference type="HAMAP-Rule" id="MF_01588"/>
    </source>
</evidence>
<dbReference type="SUPFAM" id="SSF56091">
    <property type="entry name" value="DNA ligase/mRNA capping enzyme, catalytic domain"/>
    <property type="match status" value="1"/>
</dbReference>
<evidence type="ECO:0000256" key="4">
    <source>
        <dbReference type="ARBA" id="ARBA00022723"/>
    </source>
</evidence>
<dbReference type="Gene3D" id="2.40.50.140">
    <property type="entry name" value="Nucleic acid-binding proteins"/>
    <property type="match status" value="1"/>
</dbReference>
<keyword evidence="4 11" id="KW-0479">Metal-binding</keyword>
<evidence type="ECO:0000256" key="10">
    <source>
        <dbReference type="ARBA" id="ARBA00034005"/>
    </source>
</evidence>
<dbReference type="Pfam" id="PF14520">
    <property type="entry name" value="HHH_5"/>
    <property type="match status" value="1"/>
</dbReference>
<keyword evidence="6 11" id="KW-0862">Zinc</keyword>
<feature type="binding site" evidence="11">
    <location>
        <position position="169"/>
    </location>
    <ligand>
        <name>NAD(+)</name>
        <dbReference type="ChEBI" id="CHEBI:57540"/>
    </ligand>
</feature>
<feature type="binding site" evidence="11">
    <location>
        <position position="134"/>
    </location>
    <ligand>
        <name>NAD(+)</name>
        <dbReference type="ChEBI" id="CHEBI:57540"/>
    </ligand>
</feature>
<protein>
    <recommendedName>
        <fullName evidence="11">DNA ligase</fullName>
        <ecNumber evidence="11">6.5.1.2</ecNumber>
    </recommendedName>
    <alternativeName>
        <fullName evidence="11">Polydeoxyribonucleotide synthase [NAD(+)]</fullName>
    </alternativeName>
</protein>
<keyword evidence="5 11" id="KW-0227">DNA damage</keyword>
<dbReference type="GO" id="GO:0003677">
    <property type="term" value="F:DNA binding"/>
    <property type="evidence" value="ECO:0007669"/>
    <property type="project" value="InterPro"/>
</dbReference>
<dbReference type="GO" id="GO:0046872">
    <property type="term" value="F:metal ion binding"/>
    <property type="evidence" value="ECO:0007669"/>
    <property type="project" value="UniProtKB-KW"/>
</dbReference>
<dbReference type="SMART" id="SM00292">
    <property type="entry name" value="BRCT"/>
    <property type="match status" value="1"/>
</dbReference>
<dbReference type="SUPFAM" id="SSF52113">
    <property type="entry name" value="BRCT domain"/>
    <property type="match status" value="1"/>
</dbReference>
<keyword evidence="11" id="KW-0464">Manganese</keyword>
<keyword evidence="8 11" id="KW-0520">NAD</keyword>
<dbReference type="AlphaFoldDB" id="C6WRP3"/>
<evidence type="ECO:0000259" key="12">
    <source>
        <dbReference type="PROSITE" id="PS50172"/>
    </source>
</evidence>
<keyword evidence="14" id="KW-1185">Reference proteome</keyword>
<dbReference type="SMART" id="SM00278">
    <property type="entry name" value="HhH1"/>
    <property type="match status" value="2"/>
</dbReference>
<dbReference type="KEGG" id="ami:Amir_2964"/>
<dbReference type="InterPro" id="IPR004150">
    <property type="entry name" value="NAD_DNA_ligase_OB"/>
</dbReference>
<dbReference type="Gene3D" id="3.30.470.30">
    <property type="entry name" value="DNA ligase/mRNA capping enzyme"/>
    <property type="match status" value="1"/>
</dbReference>